<reference evidence="2 3" key="1">
    <citation type="submission" date="2016-04" db="EMBL/GenBank/DDBJ databases">
        <title>ATOL: Assembling a taxonomically balanced genome-scale reconstruction of the evolutionary history of the Enterobacteriaceae.</title>
        <authorList>
            <person name="Plunkett G.III."/>
            <person name="Neeno-Eckwall E.C."/>
            <person name="Glasner J.D."/>
            <person name="Perna N.T."/>
        </authorList>
    </citation>
    <scope>NUCLEOTIDE SEQUENCE [LARGE SCALE GENOMIC DNA]</scope>
    <source>
        <strain evidence="2 3">ATCC 51607</strain>
    </source>
</reference>
<gene>
    <name evidence="2" type="ORF">M979_3109</name>
</gene>
<dbReference type="InterPro" id="IPR052573">
    <property type="entry name" value="DnaJ_C_subfamily_28"/>
</dbReference>
<sequence length="122" mass="14180">MWLLDQWAERHILDAQRNGEFDSLSGSGKPLELDDDSYIPMELRAAWRLLKNSGCLPPELQQRKDAIELNHLLRSIDHSHPEYAVIRKKMLLLELKLQNAGMSTDFLHGEYADRLLNKIDEE</sequence>
<dbReference type="EMBL" id="LXEO01000048">
    <property type="protein sequence ID" value="OAT15959.1"/>
    <property type="molecule type" value="Genomic_DNA"/>
</dbReference>
<evidence type="ECO:0000313" key="2">
    <source>
        <dbReference type="EMBL" id="OAT15959.1"/>
    </source>
</evidence>
<protein>
    <submittedName>
        <fullName evidence="2">Putative cytoplasmic protein</fullName>
    </submittedName>
</protein>
<dbReference type="InterPro" id="IPR018961">
    <property type="entry name" value="DnaJ_homolog_subfam-C_membr-28"/>
</dbReference>
<dbReference type="RefSeq" id="WP_034461794.1">
    <property type="nucleotide sequence ID" value="NZ_LXEO01000048.1"/>
</dbReference>
<comment type="caution">
    <text evidence="2">The sequence shown here is derived from an EMBL/GenBank/DDBJ whole genome shotgun (WGS) entry which is preliminary data.</text>
</comment>
<evidence type="ECO:0000259" key="1">
    <source>
        <dbReference type="Pfam" id="PF09350"/>
    </source>
</evidence>
<feature type="domain" description="DnaJ homologue subfamily C member 28 conserved" evidence="1">
    <location>
        <begin position="7"/>
        <end position="74"/>
    </location>
</feature>
<dbReference type="NCBIfam" id="NF007572">
    <property type="entry name" value="PRK10203.1"/>
    <property type="match status" value="1"/>
</dbReference>
<dbReference type="PATRIC" id="fig|1354255.3.peg.3203"/>
<name>A0A1B7HJZ7_9ENTR</name>
<dbReference type="Pfam" id="PF09350">
    <property type="entry name" value="DJC28_CD"/>
    <property type="match status" value="1"/>
</dbReference>
<evidence type="ECO:0000313" key="3">
    <source>
        <dbReference type="Proteomes" id="UP000078286"/>
    </source>
</evidence>
<proteinExistence type="predicted"/>
<keyword evidence="3" id="KW-1185">Reference proteome</keyword>
<dbReference type="Proteomes" id="UP000078286">
    <property type="component" value="Unassembled WGS sequence"/>
</dbReference>
<organism evidence="2 3">
    <name type="scientific">Buttiauxella noackiae ATCC 51607</name>
    <dbReference type="NCBI Taxonomy" id="1354255"/>
    <lineage>
        <taxon>Bacteria</taxon>
        <taxon>Pseudomonadati</taxon>
        <taxon>Pseudomonadota</taxon>
        <taxon>Gammaproteobacteria</taxon>
        <taxon>Enterobacterales</taxon>
        <taxon>Enterobacteriaceae</taxon>
        <taxon>Buttiauxella</taxon>
    </lineage>
</organism>
<dbReference type="PANTHER" id="PTHR39158">
    <property type="entry name" value="OS08G0560600 PROTEIN"/>
    <property type="match status" value="1"/>
</dbReference>
<dbReference type="AlphaFoldDB" id="A0A1B7HJZ7"/>
<accession>A0A1B7HJZ7</accession>
<dbReference type="PANTHER" id="PTHR39158:SF1">
    <property type="entry name" value="DNAJ HOMOLOG SUBFAMILY C MEMBER 28"/>
    <property type="match status" value="1"/>
</dbReference>